<keyword evidence="5 8" id="KW-0812">Transmembrane</keyword>
<comment type="caution">
    <text evidence="10">The sequence shown here is derived from an EMBL/GenBank/DDBJ whole genome shotgun (WGS) entry which is preliminary data.</text>
</comment>
<keyword evidence="4" id="KW-0808">Transferase</keyword>
<dbReference type="PROSITE" id="PS50109">
    <property type="entry name" value="HIS_KIN"/>
    <property type="match status" value="1"/>
</dbReference>
<dbReference type="OrthoDB" id="1522504at2"/>
<evidence type="ECO:0000313" key="10">
    <source>
        <dbReference type="EMBL" id="TCJ14543.1"/>
    </source>
</evidence>
<dbReference type="InterPro" id="IPR036097">
    <property type="entry name" value="HisK_dim/P_sf"/>
</dbReference>
<evidence type="ECO:0000256" key="5">
    <source>
        <dbReference type="ARBA" id="ARBA00022692"/>
    </source>
</evidence>
<feature type="transmembrane region" description="Helical" evidence="8">
    <location>
        <begin position="131"/>
        <end position="153"/>
    </location>
</feature>
<gene>
    <name evidence="10" type="ORF">EPD60_11200</name>
</gene>
<sequence>MQPAMKLLEKWRRVTVGVTIGIFLVASVALYISLHFILLQQIDDDLRIEEKEIQIYVEKHGRLPETISVEDQLIAFSAVAAPGRRHFETRDIPEPGASEPEPSRCLVFFVKDRKGWYQVTVSKSIEQTNDLIGSMFTIGLVTIVAILFVSMLINRWAVKRLWRPFYTAIRSVREHKLSEGAPLQLPATQIEEFRMLNESLQAFASHARLEYLSLKTFSENATHELQTPIAVIRSKLDLLQQEHQLSEPGVQALQAAFNSLQRLDRLNQSLLLLARIENKQFADTEVIDLTFLLEEKLAEFQELFSQQEMRFVTELAPVRITMNLPLCHVLLNNLLSNALRHGIPGGTVRIFLSDDLLKIGNGSNSGALEESALFRRFHAATSDAASTGLGLALVQEICRVSGFTAGYQYAENNHWFTIQLKRTQIL</sequence>
<keyword evidence="7 8" id="KW-1133">Transmembrane helix</keyword>
<dbReference type="InterPro" id="IPR036890">
    <property type="entry name" value="HATPase_C_sf"/>
</dbReference>
<dbReference type="GO" id="GO:0000155">
    <property type="term" value="F:phosphorelay sensor kinase activity"/>
    <property type="evidence" value="ECO:0007669"/>
    <property type="project" value="InterPro"/>
</dbReference>
<name>A0A4R1BC14_9BACT</name>
<evidence type="ECO:0000256" key="8">
    <source>
        <dbReference type="SAM" id="Phobius"/>
    </source>
</evidence>
<dbReference type="SUPFAM" id="SSF55874">
    <property type="entry name" value="ATPase domain of HSP90 chaperone/DNA topoisomerase II/histidine kinase"/>
    <property type="match status" value="1"/>
</dbReference>
<dbReference type="Proteomes" id="UP000295334">
    <property type="component" value="Unassembled WGS sequence"/>
</dbReference>
<dbReference type="Gene3D" id="3.30.565.10">
    <property type="entry name" value="Histidine kinase-like ATPase, C-terminal domain"/>
    <property type="match status" value="1"/>
</dbReference>
<dbReference type="InterPro" id="IPR050428">
    <property type="entry name" value="TCS_sensor_his_kinase"/>
</dbReference>
<dbReference type="EC" id="2.7.13.3" evidence="2"/>
<evidence type="ECO:0000256" key="3">
    <source>
        <dbReference type="ARBA" id="ARBA00022553"/>
    </source>
</evidence>
<dbReference type="Pfam" id="PF00512">
    <property type="entry name" value="HisKA"/>
    <property type="match status" value="1"/>
</dbReference>
<dbReference type="InterPro" id="IPR003594">
    <property type="entry name" value="HATPase_dom"/>
</dbReference>
<feature type="transmembrane region" description="Helical" evidence="8">
    <location>
        <begin position="14"/>
        <end position="38"/>
    </location>
</feature>
<dbReference type="Pfam" id="PF02518">
    <property type="entry name" value="HATPase_c"/>
    <property type="match status" value="1"/>
</dbReference>
<dbReference type="InterPro" id="IPR005467">
    <property type="entry name" value="His_kinase_dom"/>
</dbReference>
<keyword evidence="8" id="KW-0472">Membrane</keyword>
<reference evidence="10 11" key="1">
    <citation type="submission" date="2019-03" db="EMBL/GenBank/DDBJ databases">
        <authorList>
            <person name="Kim M.K.M."/>
        </authorList>
    </citation>
    <scope>NUCLEOTIDE SEQUENCE [LARGE SCALE GENOMIC DNA]</scope>
    <source>
        <strain evidence="10 11">17J68-12</strain>
    </source>
</reference>
<dbReference type="CDD" id="cd00082">
    <property type="entry name" value="HisKA"/>
    <property type="match status" value="1"/>
</dbReference>
<proteinExistence type="predicted"/>
<dbReference type="AlphaFoldDB" id="A0A4R1BC14"/>
<evidence type="ECO:0000256" key="7">
    <source>
        <dbReference type="ARBA" id="ARBA00022989"/>
    </source>
</evidence>
<evidence type="ECO:0000256" key="2">
    <source>
        <dbReference type="ARBA" id="ARBA00012438"/>
    </source>
</evidence>
<dbReference type="GO" id="GO:0005886">
    <property type="term" value="C:plasma membrane"/>
    <property type="evidence" value="ECO:0007669"/>
    <property type="project" value="TreeGrafter"/>
</dbReference>
<dbReference type="PANTHER" id="PTHR45436:SF5">
    <property type="entry name" value="SENSOR HISTIDINE KINASE TRCS"/>
    <property type="match status" value="1"/>
</dbReference>
<keyword evidence="3" id="KW-0597">Phosphoprotein</keyword>
<dbReference type="PANTHER" id="PTHR45436">
    <property type="entry name" value="SENSOR HISTIDINE KINASE YKOH"/>
    <property type="match status" value="1"/>
</dbReference>
<organism evidence="10 11">
    <name type="scientific">Flaviaesturariibacter flavus</name>
    <dbReference type="NCBI Taxonomy" id="2502780"/>
    <lineage>
        <taxon>Bacteria</taxon>
        <taxon>Pseudomonadati</taxon>
        <taxon>Bacteroidota</taxon>
        <taxon>Chitinophagia</taxon>
        <taxon>Chitinophagales</taxon>
        <taxon>Chitinophagaceae</taxon>
        <taxon>Flaviaestuariibacter</taxon>
    </lineage>
</organism>
<comment type="catalytic activity">
    <reaction evidence="1">
        <text>ATP + protein L-histidine = ADP + protein N-phospho-L-histidine.</text>
        <dbReference type="EC" id="2.7.13.3"/>
    </reaction>
</comment>
<keyword evidence="11" id="KW-1185">Reference proteome</keyword>
<keyword evidence="6 10" id="KW-0418">Kinase</keyword>
<dbReference type="EMBL" id="SJZI01000042">
    <property type="protein sequence ID" value="TCJ14543.1"/>
    <property type="molecule type" value="Genomic_DNA"/>
</dbReference>
<feature type="domain" description="Histidine kinase" evidence="9">
    <location>
        <begin position="220"/>
        <end position="406"/>
    </location>
</feature>
<dbReference type="InterPro" id="IPR003661">
    <property type="entry name" value="HisK_dim/P_dom"/>
</dbReference>
<dbReference type="SUPFAM" id="SSF47384">
    <property type="entry name" value="Homodimeric domain of signal transducing histidine kinase"/>
    <property type="match status" value="1"/>
</dbReference>
<protein>
    <recommendedName>
        <fullName evidence="2">histidine kinase</fullName>
        <ecNumber evidence="2">2.7.13.3</ecNumber>
    </recommendedName>
</protein>
<evidence type="ECO:0000256" key="6">
    <source>
        <dbReference type="ARBA" id="ARBA00022777"/>
    </source>
</evidence>
<accession>A0A4R1BC14</accession>
<dbReference type="SMART" id="SM00388">
    <property type="entry name" value="HisKA"/>
    <property type="match status" value="1"/>
</dbReference>
<evidence type="ECO:0000313" key="11">
    <source>
        <dbReference type="Proteomes" id="UP000295334"/>
    </source>
</evidence>
<dbReference type="Gene3D" id="1.10.287.130">
    <property type="match status" value="1"/>
</dbReference>
<evidence type="ECO:0000256" key="4">
    <source>
        <dbReference type="ARBA" id="ARBA00022679"/>
    </source>
</evidence>
<evidence type="ECO:0000259" key="9">
    <source>
        <dbReference type="PROSITE" id="PS50109"/>
    </source>
</evidence>
<evidence type="ECO:0000256" key="1">
    <source>
        <dbReference type="ARBA" id="ARBA00000085"/>
    </source>
</evidence>